<dbReference type="AlphaFoldDB" id="H0R6T1"/>
<dbReference type="RefSeq" id="WP_007320117.1">
    <property type="nucleotide sequence ID" value="NZ_BAEH01000132.1"/>
</dbReference>
<name>H0R6T1_9ACTN</name>
<keyword evidence="3" id="KW-1185">Reference proteome</keyword>
<accession>H0R6T1</accession>
<dbReference type="EMBL" id="BAEH01000132">
    <property type="protein sequence ID" value="GAB20782.1"/>
    <property type="molecule type" value="Genomic_DNA"/>
</dbReference>
<dbReference type="Pfam" id="PF12680">
    <property type="entry name" value="SnoaL_2"/>
    <property type="match status" value="1"/>
</dbReference>
<organism evidence="2 3">
    <name type="scientific">Gordonia effusa NBRC 100432</name>
    <dbReference type="NCBI Taxonomy" id="1077974"/>
    <lineage>
        <taxon>Bacteria</taxon>
        <taxon>Bacillati</taxon>
        <taxon>Actinomycetota</taxon>
        <taxon>Actinomycetes</taxon>
        <taxon>Mycobacteriales</taxon>
        <taxon>Gordoniaceae</taxon>
        <taxon>Gordonia</taxon>
    </lineage>
</organism>
<dbReference type="eggNOG" id="ENOG5032YZA">
    <property type="taxonomic scope" value="Bacteria"/>
</dbReference>
<comment type="caution">
    <text evidence="2">The sequence shown here is derived from an EMBL/GenBank/DDBJ whole genome shotgun (WGS) entry which is preliminary data.</text>
</comment>
<dbReference type="Gene3D" id="3.10.450.50">
    <property type="match status" value="1"/>
</dbReference>
<evidence type="ECO:0000259" key="1">
    <source>
        <dbReference type="Pfam" id="PF12680"/>
    </source>
</evidence>
<sequence length="107" mass="11220">MTTPIPAPVAALLDATNAGDLDGFLDSFTPDGVVDDWGRVFAGRDAIKGWSDNEYIGKNMTLDVTSTTSSGDDVVVVATVGGDGFNGPSTFTFTVDGDKVARMEIRE</sequence>
<proteinExistence type="predicted"/>
<evidence type="ECO:0000313" key="3">
    <source>
        <dbReference type="Proteomes" id="UP000035034"/>
    </source>
</evidence>
<reference evidence="2 3" key="1">
    <citation type="submission" date="2011-12" db="EMBL/GenBank/DDBJ databases">
        <title>Whole genome shotgun sequence of Gordonia effusa NBRC 100432.</title>
        <authorList>
            <person name="Yoshida I."/>
            <person name="Takarada H."/>
            <person name="Hosoyama A."/>
            <person name="Tsuchikane K."/>
            <person name="Katsumata H."/>
            <person name="Yamazaki S."/>
            <person name="Fujita N."/>
        </authorList>
    </citation>
    <scope>NUCLEOTIDE SEQUENCE [LARGE SCALE GENOMIC DNA]</scope>
    <source>
        <strain evidence="2 3">NBRC 100432</strain>
    </source>
</reference>
<evidence type="ECO:0000313" key="2">
    <source>
        <dbReference type="EMBL" id="GAB20782.1"/>
    </source>
</evidence>
<dbReference type="SUPFAM" id="SSF54427">
    <property type="entry name" value="NTF2-like"/>
    <property type="match status" value="1"/>
</dbReference>
<gene>
    <name evidence="2" type="ORF">GOEFS_132_00130</name>
</gene>
<dbReference type="InterPro" id="IPR032710">
    <property type="entry name" value="NTF2-like_dom_sf"/>
</dbReference>
<dbReference type="STRING" id="1077974.GOEFS_132_00130"/>
<feature type="domain" description="SnoaL-like" evidence="1">
    <location>
        <begin position="9"/>
        <end position="103"/>
    </location>
</feature>
<dbReference type="InterPro" id="IPR037401">
    <property type="entry name" value="SnoaL-like"/>
</dbReference>
<dbReference type="Proteomes" id="UP000035034">
    <property type="component" value="Unassembled WGS sequence"/>
</dbReference>
<protein>
    <recommendedName>
        <fullName evidence="1">SnoaL-like domain-containing protein</fullName>
    </recommendedName>
</protein>
<dbReference type="OrthoDB" id="8080938at2"/>